<dbReference type="HOGENOM" id="CLU_105318_0_0_9"/>
<dbReference type="EMBL" id="ACGV01000189">
    <property type="protein sequence ID" value="EEJ39912.1"/>
    <property type="molecule type" value="Genomic_DNA"/>
</dbReference>
<dbReference type="eggNOG" id="COG4508">
    <property type="taxonomic scope" value="Bacteria"/>
</dbReference>
<proteinExistence type="predicted"/>
<evidence type="ECO:0000313" key="1">
    <source>
        <dbReference type="EMBL" id="EEJ39912.1"/>
    </source>
</evidence>
<sequence>MMSKMINWTTLLHQVIDLELDVDEAKELTIGPEARKQTIFVALDVELAKLANSNGWFNVLDQPTEDAPKAFEHYLKSLELLLLFSAKQQWTHLIVMDQKQWDLIKRTKPTTKLADLNKQYLAIKHFLNDPYYNHRQESFRHAWHLLIKWGMVDLGFSSEEITTKYKELIEQQRAHWLKD</sequence>
<organism evidence="1 2">
    <name type="scientific">Limosilactobacillus vaginalis DSM 5837 = ATCC 49540</name>
    <dbReference type="NCBI Taxonomy" id="1423814"/>
    <lineage>
        <taxon>Bacteria</taxon>
        <taxon>Bacillati</taxon>
        <taxon>Bacillota</taxon>
        <taxon>Bacilli</taxon>
        <taxon>Lactobacillales</taxon>
        <taxon>Lactobacillaceae</taxon>
        <taxon>Limosilactobacillus</taxon>
    </lineage>
</organism>
<protein>
    <submittedName>
        <fullName evidence="1">dUTP diphosphatase</fullName>
    </submittedName>
</protein>
<dbReference type="STRING" id="1423814.HMPREF0549_1695"/>
<name>C2EW59_9LACO</name>
<dbReference type="AlphaFoldDB" id="C2EW59"/>
<dbReference type="SUPFAM" id="SSF101386">
    <property type="entry name" value="all-alpha NTP pyrophosphatases"/>
    <property type="match status" value="1"/>
</dbReference>
<gene>
    <name evidence="1" type="ORF">HMPREF0549_1695</name>
</gene>
<reference evidence="1 2" key="1">
    <citation type="submission" date="2009-01" db="EMBL/GenBank/DDBJ databases">
        <authorList>
            <person name="Qin X."/>
            <person name="Bachman B."/>
            <person name="Battles P."/>
            <person name="Bell A."/>
            <person name="Bess C."/>
            <person name="Bickham C."/>
            <person name="Chaboub L."/>
            <person name="Chen D."/>
            <person name="Coyle M."/>
            <person name="Deiros D.R."/>
            <person name="Dinh H."/>
            <person name="Forbes L."/>
            <person name="Fowler G."/>
            <person name="Francisco L."/>
            <person name="Fu Q."/>
            <person name="Gubbala S."/>
            <person name="Hale W."/>
            <person name="Han Y."/>
            <person name="Hemphill L."/>
            <person name="Highlander S.K."/>
            <person name="Hirani K."/>
            <person name="Hogues M."/>
            <person name="Jackson L."/>
            <person name="Jakkamsetti A."/>
            <person name="Javaid M."/>
            <person name="Jiang H."/>
            <person name="Korchina V."/>
            <person name="Kovar C."/>
            <person name="Lara F."/>
            <person name="Lee S."/>
            <person name="Mata R."/>
            <person name="Mathew T."/>
            <person name="Moen C."/>
            <person name="Morales K."/>
            <person name="Munidasa M."/>
            <person name="Nazareth L."/>
            <person name="Ngo R."/>
            <person name="Nguyen L."/>
            <person name="Okwuonu G."/>
            <person name="Ongeri F."/>
            <person name="Patil S."/>
            <person name="Petrosino J."/>
            <person name="Pham C."/>
            <person name="Pham P."/>
            <person name="Pu L.-L."/>
            <person name="Puazo M."/>
            <person name="Raj R."/>
            <person name="Reid J."/>
            <person name="Rouhana J."/>
            <person name="Saada N."/>
            <person name="Shang Y."/>
            <person name="Simmons D."/>
            <person name="Thornton R."/>
            <person name="Warren J."/>
            <person name="Weissenberger G."/>
            <person name="Zhang J."/>
            <person name="Zhang L."/>
            <person name="Zhou C."/>
            <person name="Zhu D."/>
            <person name="Muzny D."/>
            <person name="Worley K."/>
            <person name="Gibbs R."/>
        </authorList>
    </citation>
    <scope>NUCLEOTIDE SEQUENCE [LARGE SCALE GENOMIC DNA]</scope>
    <source>
        <strain evidence="1 2">ATCC 49540</strain>
    </source>
</reference>
<evidence type="ECO:0000313" key="2">
    <source>
        <dbReference type="Proteomes" id="UP000004483"/>
    </source>
</evidence>
<comment type="caution">
    <text evidence="1">The sequence shown here is derived from an EMBL/GenBank/DDBJ whole genome shotgun (WGS) entry which is preliminary data.</text>
</comment>
<dbReference type="Proteomes" id="UP000004483">
    <property type="component" value="Unassembled WGS sequence"/>
</dbReference>
<accession>C2EW59</accession>